<evidence type="ECO:0000313" key="2">
    <source>
        <dbReference type="Proteomes" id="UP000233469"/>
    </source>
</evidence>
<sequence length="211" mass="25944">MKNPYWDNAIDKYLKRPRNAIFDEITYPKYHQQYQICSLLTNSNRPYWIDFNEKEILVRFHYASIESGEEFFYQQLLLRFPFYNETELLNNFNTYKEHFQSKFPQEYQELIAHIKRKSVIQYDMIVENYYQIIHQITSNFNANLQDIINQQLALLINPTLYLSRYSLITSTDDQYFTYNILISSWVLLIKESIHIIFNRYWKILYDRLFNQ</sequence>
<dbReference type="AlphaFoldDB" id="A0A2N1MYK7"/>
<dbReference type="EMBL" id="LLXL01001054">
    <property type="protein sequence ID" value="PKK66742.1"/>
    <property type="molecule type" value="Genomic_DNA"/>
</dbReference>
<comment type="caution">
    <text evidence="1">The sequence shown here is derived from an EMBL/GenBank/DDBJ whole genome shotgun (WGS) entry which is preliminary data.</text>
</comment>
<gene>
    <name evidence="1" type="ORF">RhiirC2_21588</name>
</gene>
<proteinExistence type="predicted"/>
<organism evidence="1 2">
    <name type="scientific">Rhizophagus irregularis</name>
    <dbReference type="NCBI Taxonomy" id="588596"/>
    <lineage>
        <taxon>Eukaryota</taxon>
        <taxon>Fungi</taxon>
        <taxon>Fungi incertae sedis</taxon>
        <taxon>Mucoromycota</taxon>
        <taxon>Glomeromycotina</taxon>
        <taxon>Glomeromycetes</taxon>
        <taxon>Glomerales</taxon>
        <taxon>Glomeraceae</taxon>
        <taxon>Rhizophagus</taxon>
    </lineage>
</organism>
<evidence type="ECO:0000313" key="1">
    <source>
        <dbReference type="EMBL" id="PKK66742.1"/>
    </source>
</evidence>
<name>A0A2N1MYK7_9GLOM</name>
<protein>
    <submittedName>
        <fullName evidence="1">Uncharacterized protein</fullName>
    </submittedName>
</protein>
<dbReference type="Proteomes" id="UP000233469">
    <property type="component" value="Unassembled WGS sequence"/>
</dbReference>
<accession>A0A2N1MYK7</accession>
<reference evidence="1 2" key="2">
    <citation type="submission" date="2017-10" db="EMBL/GenBank/DDBJ databases">
        <title>Extensive intraspecific genome diversity in a model arbuscular mycorrhizal fungus.</title>
        <authorList>
            <person name="Chen E.C.H."/>
            <person name="Morin E."/>
            <person name="Baudet D."/>
            <person name="Noel J."/>
            <person name="Ndikumana S."/>
            <person name="Charron P."/>
            <person name="St-Onge C."/>
            <person name="Giorgi J."/>
            <person name="Grigoriev I.V."/>
            <person name="Roux C."/>
            <person name="Martin F.M."/>
            <person name="Corradi N."/>
        </authorList>
    </citation>
    <scope>NUCLEOTIDE SEQUENCE [LARGE SCALE GENOMIC DNA]</scope>
    <source>
        <strain evidence="1 2">C2</strain>
    </source>
</reference>
<reference evidence="1 2" key="1">
    <citation type="submission" date="2016-04" db="EMBL/GenBank/DDBJ databases">
        <title>Genome analyses suggest a sexual origin of heterokaryosis in a supposedly ancient asexual fungus.</title>
        <authorList>
            <person name="Ropars J."/>
            <person name="Sedzielewska K."/>
            <person name="Noel J."/>
            <person name="Charron P."/>
            <person name="Farinelli L."/>
            <person name="Marton T."/>
            <person name="Kruger M."/>
            <person name="Pelin A."/>
            <person name="Brachmann A."/>
            <person name="Corradi N."/>
        </authorList>
    </citation>
    <scope>NUCLEOTIDE SEQUENCE [LARGE SCALE GENOMIC DNA]</scope>
    <source>
        <strain evidence="1 2">C2</strain>
    </source>
</reference>